<dbReference type="InterPro" id="IPR027417">
    <property type="entry name" value="P-loop_NTPase"/>
</dbReference>
<dbReference type="InterPro" id="IPR039421">
    <property type="entry name" value="Type_1_exporter"/>
</dbReference>
<dbReference type="SUPFAM" id="SSF52540">
    <property type="entry name" value="P-loop containing nucleoside triphosphate hydrolases"/>
    <property type="match status" value="1"/>
</dbReference>
<keyword evidence="6 7" id="KW-0472">Membrane</keyword>
<protein>
    <recommendedName>
        <fullName evidence="12">ABC transporter ATP-binding protein</fullName>
    </recommendedName>
</protein>
<dbReference type="EMBL" id="MHQZ01000023">
    <property type="protein sequence ID" value="OHA13826.1"/>
    <property type="molecule type" value="Genomic_DNA"/>
</dbReference>
<keyword evidence="4" id="KW-0067">ATP-binding</keyword>
<feature type="domain" description="ABC transporter" evidence="8">
    <location>
        <begin position="375"/>
        <end position="609"/>
    </location>
</feature>
<comment type="caution">
    <text evidence="10">The sequence shown here is derived from an EMBL/GenBank/DDBJ whole genome shotgun (WGS) entry which is preliminary data.</text>
</comment>
<feature type="transmembrane region" description="Helical" evidence="7">
    <location>
        <begin position="173"/>
        <end position="193"/>
    </location>
</feature>
<proteinExistence type="predicted"/>
<dbReference type="InterPro" id="IPR011527">
    <property type="entry name" value="ABC1_TM_dom"/>
</dbReference>
<dbReference type="Proteomes" id="UP000178302">
    <property type="component" value="Unassembled WGS sequence"/>
</dbReference>
<dbReference type="PROSITE" id="PS00211">
    <property type="entry name" value="ABC_TRANSPORTER_1"/>
    <property type="match status" value="1"/>
</dbReference>
<evidence type="ECO:0000256" key="5">
    <source>
        <dbReference type="ARBA" id="ARBA00022989"/>
    </source>
</evidence>
<name>A0A1G2LQE6_9BACT</name>
<feature type="transmembrane region" description="Helical" evidence="7">
    <location>
        <begin position="99"/>
        <end position="119"/>
    </location>
</feature>
<reference evidence="10 11" key="1">
    <citation type="journal article" date="2016" name="Nat. Commun.">
        <title>Thousands of microbial genomes shed light on interconnected biogeochemical processes in an aquifer system.</title>
        <authorList>
            <person name="Anantharaman K."/>
            <person name="Brown C.T."/>
            <person name="Hug L.A."/>
            <person name="Sharon I."/>
            <person name="Castelle C.J."/>
            <person name="Probst A.J."/>
            <person name="Thomas B.C."/>
            <person name="Singh A."/>
            <person name="Wilkins M.J."/>
            <person name="Karaoz U."/>
            <person name="Brodie E.L."/>
            <person name="Williams K.H."/>
            <person name="Hubbard S.S."/>
            <person name="Banfield J.F."/>
        </authorList>
    </citation>
    <scope>NUCLEOTIDE SEQUENCE [LARGE SCALE GENOMIC DNA]</scope>
</reference>
<keyword evidence="2 7" id="KW-0812">Transmembrane</keyword>
<evidence type="ECO:0000256" key="4">
    <source>
        <dbReference type="ARBA" id="ARBA00022840"/>
    </source>
</evidence>
<dbReference type="InterPro" id="IPR003593">
    <property type="entry name" value="AAA+_ATPase"/>
</dbReference>
<dbReference type="AlphaFoldDB" id="A0A1G2LQE6"/>
<dbReference type="GO" id="GO:0016887">
    <property type="term" value="F:ATP hydrolysis activity"/>
    <property type="evidence" value="ECO:0007669"/>
    <property type="project" value="InterPro"/>
</dbReference>
<dbReference type="Gene3D" id="1.20.1560.10">
    <property type="entry name" value="ABC transporter type 1, transmembrane domain"/>
    <property type="match status" value="1"/>
</dbReference>
<comment type="subcellular location">
    <subcellularLocation>
        <location evidence="1">Cell membrane</location>
        <topology evidence="1">Multi-pass membrane protein</topology>
    </subcellularLocation>
</comment>
<dbReference type="InterPro" id="IPR036640">
    <property type="entry name" value="ABC1_TM_sf"/>
</dbReference>
<keyword evidence="3" id="KW-0547">Nucleotide-binding</keyword>
<feature type="domain" description="ABC transmembrane type-1" evidence="9">
    <location>
        <begin position="81"/>
        <end position="341"/>
    </location>
</feature>
<dbReference type="GO" id="GO:0015421">
    <property type="term" value="F:ABC-type oligopeptide transporter activity"/>
    <property type="evidence" value="ECO:0007669"/>
    <property type="project" value="TreeGrafter"/>
</dbReference>
<evidence type="ECO:0000256" key="6">
    <source>
        <dbReference type="ARBA" id="ARBA00023136"/>
    </source>
</evidence>
<keyword evidence="5 7" id="KW-1133">Transmembrane helix</keyword>
<evidence type="ECO:0000313" key="11">
    <source>
        <dbReference type="Proteomes" id="UP000178302"/>
    </source>
</evidence>
<evidence type="ECO:0000256" key="7">
    <source>
        <dbReference type="SAM" id="Phobius"/>
    </source>
</evidence>
<feature type="transmembrane region" description="Helical" evidence="7">
    <location>
        <begin position="287"/>
        <end position="305"/>
    </location>
</feature>
<evidence type="ECO:0000256" key="1">
    <source>
        <dbReference type="ARBA" id="ARBA00004651"/>
    </source>
</evidence>
<feature type="transmembrane region" description="Helical" evidence="7">
    <location>
        <begin position="199"/>
        <end position="220"/>
    </location>
</feature>
<evidence type="ECO:0000313" key="10">
    <source>
        <dbReference type="EMBL" id="OHA13826.1"/>
    </source>
</evidence>
<dbReference type="Pfam" id="PF00664">
    <property type="entry name" value="ABC_membrane"/>
    <property type="match status" value="1"/>
</dbReference>
<evidence type="ECO:0000259" key="8">
    <source>
        <dbReference type="PROSITE" id="PS50893"/>
    </source>
</evidence>
<dbReference type="Gene3D" id="3.40.50.300">
    <property type="entry name" value="P-loop containing nucleotide triphosphate hydrolases"/>
    <property type="match status" value="1"/>
</dbReference>
<dbReference type="InterPro" id="IPR017871">
    <property type="entry name" value="ABC_transporter-like_CS"/>
</dbReference>
<dbReference type="PROSITE" id="PS50929">
    <property type="entry name" value="ABC_TM1F"/>
    <property type="match status" value="1"/>
</dbReference>
<dbReference type="PROSITE" id="PS50893">
    <property type="entry name" value="ABC_TRANSPORTER_2"/>
    <property type="match status" value="1"/>
</dbReference>
<sequence length="614" mass="68744">MSASAGNSFLFLGVIFRMVNKKYEFLELFRLLKASFGQYKSQIAIMAVLTFFSGILEGFGINAIIPLLSFADKNNVPADDVISRAIESFFIYSNINFTIQYLLIFILLLFFIKAILLFISQYITNVIIGDYQKKTRLELLKLTFAGDWSYLSKQKVGHLDQILVANVKDSSALLAHISSSFLIAVNIAIYSLLVVNVSFWVAVLAIVFGGAILFLFKPLFNKTRSLSHQMVQRSKDLAHYVNENIIGMKSIKSMFAGERALRKGESYFDDIKNLQIKIGELGSFNTAMLQPVGILFIIGVFAFFYKSGAFNLGSFAVAVYAINRVFAGIQAAQSEVYVWNSLIPSLASVLAYREEAAGNKETDSGRKNFSFRQSLEFKDVGFDYGGQKEILSHNNFYIKKGELLGLVGSSGAGKTTIVDLLLRLFKPKSGVILLDGEDASDISLREWRTNIGYVSQDVFLTNDTILNNIKFYDPAINKEDIIEAAKMANIYEFIKNLPQQFETVVGERGTRLSGGEKQRIALARVLARKPEILVLDEATSALDNESEALIQKAIADLRGKITVFAIAHRLSTVREFDRILVLDRSRIVESGAPQELLQQPQSYFYQMYNLNKNP</sequence>
<organism evidence="10 11">
    <name type="scientific">Candidatus Tagabacteria bacterium RIFCSPLOWO2_01_FULL_39_11</name>
    <dbReference type="NCBI Taxonomy" id="1802295"/>
    <lineage>
        <taxon>Bacteria</taxon>
        <taxon>Candidatus Tagaibacteriota</taxon>
    </lineage>
</organism>
<dbReference type="Pfam" id="PF00005">
    <property type="entry name" value="ABC_tran"/>
    <property type="match status" value="1"/>
</dbReference>
<dbReference type="SMART" id="SM00382">
    <property type="entry name" value="AAA"/>
    <property type="match status" value="1"/>
</dbReference>
<dbReference type="SUPFAM" id="SSF90123">
    <property type="entry name" value="ABC transporter transmembrane region"/>
    <property type="match status" value="1"/>
</dbReference>
<accession>A0A1G2LQE6</accession>
<evidence type="ECO:0008006" key="12">
    <source>
        <dbReference type="Google" id="ProtNLM"/>
    </source>
</evidence>
<dbReference type="GO" id="GO:0005524">
    <property type="term" value="F:ATP binding"/>
    <property type="evidence" value="ECO:0007669"/>
    <property type="project" value="UniProtKB-KW"/>
</dbReference>
<feature type="transmembrane region" description="Helical" evidence="7">
    <location>
        <begin position="43"/>
        <end position="65"/>
    </location>
</feature>
<evidence type="ECO:0000256" key="2">
    <source>
        <dbReference type="ARBA" id="ARBA00022692"/>
    </source>
</evidence>
<dbReference type="FunFam" id="3.40.50.300:FF:000218">
    <property type="entry name" value="Multidrug ABC transporter ATP-binding protein"/>
    <property type="match status" value="1"/>
</dbReference>
<dbReference type="InterPro" id="IPR003439">
    <property type="entry name" value="ABC_transporter-like_ATP-bd"/>
</dbReference>
<evidence type="ECO:0000259" key="9">
    <source>
        <dbReference type="PROSITE" id="PS50929"/>
    </source>
</evidence>
<evidence type="ECO:0000256" key="3">
    <source>
        <dbReference type="ARBA" id="ARBA00022741"/>
    </source>
</evidence>
<dbReference type="GO" id="GO:0005886">
    <property type="term" value="C:plasma membrane"/>
    <property type="evidence" value="ECO:0007669"/>
    <property type="project" value="UniProtKB-SubCell"/>
</dbReference>
<dbReference type="PANTHER" id="PTHR43394:SF1">
    <property type="entry name" value="ATP-BINDING CASSETTE SUB-FAMILY B MEMBER 10, MITOCHONDRIAL"/>
    <property type="match status" value="1"/>
</dbReference>
<dbReference type="PANTHER" id="PTHR43394">
    <property type="entry name" value="ATP-DEPENDENT PERMEASE MDL1, MITOCHONDRIAL"/>
    <property type="match status" value="1"/>
</dbReference>
<gene>
    <name evidence="10" type="ORF">A2909_00900</name>
</gene>